<name>Q5YVS5_NOCFA</name>
<dbReference type="Pfam" id="PF06742">
    <property type="entry name" value="DUF1214"/>
    <property type="match status" value="1"/>
</dbReference>
<dbReference type="HOGENOM" id="CLU_027269_1_1_11"/>
<organism evidence="4 5">
    <name type="scientific">Nocardia farcinica (strain IFM 10152)</name>
    <dbReference type="NCBI Taxonomy" id="247156"/>
    <lineage>
        <taxon>Bacteria</taxon>
        <taxon>Bacillati</taxon>
        <taxon>Actinomycetota</taxon>
        <taxon>Actinomycetes</taxon>
        <taxon>Mycobacteriales</taxon>
        <taxon>Nocardiaceae</taxon>
        <taxon>Nocardia</taxon>
    </lineage>
</organism>
<evidence type="ECO:0000259" key="2">
    <source>
        <dbReference type="Pfam" id="PF06742"/>
    </source>
</evidence>
<evidence type="ECO:0000256" key="1">
    <source>
        <dbReference type="SAM" id="MobiDB-lite"/>
    </source>
</evidence>
<dbReference type="KEGG" id="nfa:NFA_28690"/>
<dbReference type="PANTHER" id="PTHR36509">
    <property type="entry name" value="BLL3101 PROTEIN"/>
    <property type="match status" value="1"/>
</dbReference>
<dbReference type="STRING" id="247156.NFA_28690"/>
<feature type="domain" description="DUF1214" evidence="2">
    <location>
        <begin position="353"/>
        <end position="459"/>
    </location>
</feature>
<accession>Q5YVS5</accession>
<dbReference type="PANTHER" id="PTHR36509:SF2">
    <property type="entry name" value="BLL3101 PROTEIN"/>
    <property type="match status" value="1"/>
</dbReference>
<reference evidence="4 5" key="1">
    <citation type="journal article" date="2004" name="Proc. Natl. Acad. Sci. U.S.A.">
        <title>The complete genomic sequence of Nocardia farcinica IFM 10152.</title>
        <authorList>
            <person name="Ishikawa J."/>
            <person name="Yamashita A."/>
            <person name="Mikami Y."/>
            <person name="Hoshino Y."/>
            <person name="Kurita H."/>
            <person name="Hotta K."/>
            <person name="Shiba T."/>
            <person name="Hattori M."/>
        </authorList>
    </citation>
    <scope>NUCLEOTIDE SEQUENCE [LARGE SCALE GENOMIC DNA]</scope>
    <source>
        <strain evidence="4 5">IFM 10152</strain>
    </source>
</reference>
<feature type="region of interest" description="Disordered" evidence="1">
    <location>
        <begin position="1"/>
        <end position="32"/>
    </location>
</feature>
<evidence type="ECO:0000313" key="5">
    <source>
        <dbReference type="Proteomes" id="UP000006820"/>
    </source>
</evidence>
<dbReference type="EMBL" id="AP006618">
    <property type="protein sequence ID" value="BAD57716.1"/>
    <property type="molecule type" value="Genomic_DNA"/>
</dbReference>
<keyword evidence="5" id="KW-1185">Reference proteome</keyword>
<dbReference type="InterPro" id="IPR037050">
    <property type="entry name" value="DUF1254_sf"/>
</dbReference>
<evidence type="ECO:0008006" key="6">
    <source>
        <dbReference type="Google" id="ProtNLM"/>
    </source>
</evidence>
<dbReference type="InterPro" id="IPR010621">
    <property type="entry name" value="DUF1214"/>
</dbReference>
<dbReference type="AlphaFoldDB" id="Q5YVS5"/>
<dbReference type="Gene3D" id="2.60.120.600">
    <property type="entry name" value="Domain of unknown function DUF1214, C-terminal domain"/>
    <property type="match status" value="1"/>
</dbReference>
<evidence type="ECO:0000259" key="3">
    <source>
        <dbReference type="Pfam" id="PF06863"/>
    </source>
</evidence>
<feature type="domain" description="DUF1254" evidence="3">
    <location>
        <begin position="87"/>
        <end position="216"/>
    </location>
</feature>
<feature type="compositionally biased region" description="Basic and acidic residues" evidence="1">
    <location>
        <begin position="10"/>
        <end position="26"/>
    </location>
</feature>
<dbReference type="Proteomes" id="UP000006820">
    <property type="component" value="Chromosome"/>
</dbReference>
<protein>
    <recommendedName>
        <fullName evidence="6">DUF1254 domain-containing protein</fullName>
    </recommendedName>
</protein>
<dbReference type="SUPFAM" id="SSF160935">
    <property type="entry name" value="VPA0735-like"/>
    <property type="match status" value="1"/>
</dbReference>
<evidence type="ECO:0000313" key="4">
    <source>
        <dbReference type="EMBL" id="BAD57716.1"/>
    </source>
</evidence>
<dbReference type="Pfam" id="PF06863">
    <property type="entry name" value="DUF1254"/>
    <property type="match status" value="1"/>
</dbReference>
<sequence>MPPPGNRQHGTRDQRRGVRREADRTRRSGTARFPTDCEVTAVSILSDDLRTLSYEGTLYFYPLVTMDISRRQQTGAVAGSRPGFGPPNQFHHMREFPPADFRAVVRPNFDTLYSIAWLDLTAGPVLVHAPDTGDRYYMLPMLDMWTDVFASPGKRTTGTGAADFVVTAPGYRGPVPDGATVIPAPTPFAWIIGRTQTNGPGDYATVHAIQDGFRITAVGAAADRPTDPVDATTEPLTLVHEMSALDYFVHAAEVLATVPPHLTDQPILARLARLGIVAGESFDADRFSPAERAEIEAGRADAFEAMHAAVTALGSKVNGWANHVETMGVYGNFYLKRAVITMVGLGANPPEDAVYPLLLTDADGDPVTGEHDYVLHFDKSELPPVAAFWSVTMYDEQGFQVANELNRFALGDRDPLSYNADGSLDLYLQHTHPGADRESNWLPAPRGPLGVTMRLYAPHREVLDGRWQPPPLRKM</sequence>
<dbReference type="InterPro" id="IPR010679">
    <property type="entry name" value="DUF1254"/>
</dbReference>
<proteinExistence type="predicted"/>
<dbReference type="InterPro" id="IPR037049">
    <property type="entry name" value="DUF1214_C_sf"/>
</dbReference>
<gene>
    <name evidence="4" type="ordered locus">NFA_28690</name>
</gene>
<dbReference type="eggNOG" id="COG5361">
    <property type="taxonomic scope" value="Bacteria"/>
</dbReference>
<dbReference type="Gene3D" id="2.60.40.1610">
    <property type="entry name" value="Domain of unknown function DUF1254"/>
    <property type="match status" value="1"/>
</dbReference>